<organism evidence="1 2">
    <name type="scientific">Protopolystoma xenopodis</name>
    <dbReference type="NCBI Taxonomy" id="117903"/>
    <lineage>
        <taxon>Eukaryota</taxon>
        <taxon>Metazoa</taxon>
        <taxon>Spiralia</taxon>
        <taxon>Lophotrochozoa</taxon>
        <taxon>Platyhelminthes</taxon>
        <taxon>Monogenea</taxon>
        <taxon>Polyopisthocotylea</taxon>
        <taxon>Polystomatidea</taxon>
        <taxon>Polystomatidae</taxon>
        <taxon>Protopolystoma</taxon>
    </lineage>
</organism>
<sequence length="129" mass="14301">MPQQTRRRMPAHLPVRQTRQSMVGGLQWLMSGSKAHVPASSPSQTQRHMGQTEFEYWLNRLHLQFGGDANAVAEMIKGALSGGKSQISLLTVVMGGESGQVRAFLNQITSSGNILSYLKVMDLRVQPYF</sequence>
<evidence type="ECO:0000313" key="2">
    <source>
        <dbReference type="Proteomes" id="UP000784294"/>
    </source>
</evidence>
<comment type="caution">
    <text evidence="1">The sequence shown here is derived from an EMBL/GenBank/DDBJ whole genome shotgun (WGS) entry which is preliminary data.</text>
</comment>
<proteinExistence type="predicted"/>
<name>A0A448WTS0_9PLAT</name>
<dbReference type="Proteomes" id="UP000784294">
    <property type="component" value="Unassembled WGS sequence"/>
</dbReference>
<evidence type="ECO:0000313" key="1">
    <source>
        <dbReference type="EMBL" id="VEL20007.1"/>
    </source>
</evidence>
<gene>
    <name evidence="1" type="ORF">PXEA_LOCUS13447</name>
</gene>
<reference evidence="1" key="1">
    <citation type="submission" date="2018-11" db="EMBL/GenBank/DDBJ databases">
        <authorList>
            <consortium name="Pathogen Informatics"/>
        </authorList>
    </citation>
    <scope>NUCLEOTIDE SEQUENCE</scope>
</reference>
<protein>
    <submittedName>
        <fullName evidence="1">Uncharacterized protein</fullName>
    </submittedName>
</protein>
<keyword evidence="2" id="KW-1185">Reference proteome</keyword>
<accession>A0A448WTS0</accession>
<dbReference type="EMBL" id="CAAALY010044303">
    <property type="protein sequence ID" value="VEL20007.1"/>
    <property type="molecule type" value="Genomic_DNA"/>
</dbReference>
<dbReference type="AlphaFoldDB" id="A0A448WTS0"/>